<comment type="caution">
    <text evidence="1">The sequence shown here is derived from an EMBL/GenBank/DDBJ whole genome shotgun (WGS) entry which is preliminary data.</text>
</comment>
<organism evidence="1 2">
    <name type="scientific">Dreissena polymorpha</name>
    <name type="common">Zebra mussel</name>
    <name type="synonym">Mytilus polymorpha</name>
    <dbReference type="NCBI Taxonomy" id="45954"/>
    <lineage>
        <taxon>Eukaryota</taxon>
        <taxon>Metazoa</taxon>
        <taxon>Spiralia</taxon>
        <taxon>Lophotrochozoa</taxon>
        <taxon>Mollusca</taxon>
        <taxon>Bivalvia</taxon>
        <taxon>Autobranchia</taxon>
        <taxon>Heteroconchia</taxon>
        <taxon>Euheterodonta</taxon>
        <taxon>Imparidentia</taxon>
        <taxon>Neoheterodontei</taxon>
        <taxon>Myida</taxon>
        <taxon>Dreissenoidea</taxon>
        <taxon>Dreissenidae</taxon>
        <taxon>Dreissena</taxon>
    </lineage>
</organism>
<protein>
    <submittedName>
        <fullName evidence="1">Uncharacterized protein</fullName>
    </submittedName>
</protein>
<evidence type="ECO:0000313" key="2">
    <source>
        <dbReference type="Proteomes" id="UP000828390"/>
    </source>
</evidence>
<proteinExistence type="predicted"/>
<sequence length="53" mass="6064">MVKRLSFLLQTVNEQLLKKSLKFIFQIFCGPKELEKLTTDQSLLAVSFASMSL</sequence>
<keyword evidence="2" id="KW-1185">Reference proteome</keyword>
<evidence type="ECO:0000313" key="1">
    <source>
        <dbReference type="EMBL" id="KAH3847943.1"/>
    </source>
</evidence>
<gene>
    <name evidence="1" type="ORF">DPMN_090279</name>
</gene>
<accession>A0A9D4KXF0</accession>
<dbReference type="Proteomes" id="UP000828390">
    <property type="component" value="Unassembled WGS sequence"/>
</dbReference>
<reference evidence="1" key="1">
    <citation type="journal article" date="2019" name="bioRxiv">
        <title>The Genome of the Zebra Mussel, Dreissena polymorpha: A Resource for Invasive Species Research.</title>
        <authorList>
            <person name="McCartney M.A."/>
            <person name="Auch B."/>
            <person name="Kono T."/>
            <person name="Mallez S."/>
            <person name="Zhang Y."/>
            <person name="Obille A."/>
            <person name="Becker A."/>
            <person name="Abrahante J.E."/>
            <person name="Garbe J."/>
            <person name="Badalamenti J.P."/>
            <person name="Herman A."/>
            <person name="Mangelson H."/>
            <person name="Liachko I."/>
            <person name="Sullivan S."/>
            <person name="Sone E.D."/>
            <person name="Koren S."/>
            <person name="Silverstein K.A.T."/>
            <person name="Beckman K.B."/>
            <person name="Gohl D.M."/>
        </authorList>
    </citation>
    <scope>NUCLEOTIDE SEQUENCE</scope>
    <source>
        <strain evidence="1">Duluth1</strain>
        <tissue evidence="1">Whole animal</tissue>
    </source>
</reference>
<dbReference type="AlphaFoldDB" id="A0A9D4KXF0"/>
<reference evidence="1" key="2">
    <citation type="submission" date="2020-11" db="EMBL/GenBank/DDBJ databases">
        <authorList>
            <person name="McCartney M.A."/>
            <person name="Auch B."/>
            <person name="Kono T."/>
            <person name="Mallez S."/>
            <person name="Becker A."/>
            <person name="Gohl D.M."/>
            <person name="Silverstein K.A.T."/>
            <person name="Koren S."/>
            <person name="Bechman K.B."/>
            <person name="Herman A."/>
            <person name="Abrahante J.E."/>
            <person name="Garbe J."/>
        </authorList>
    </citation>
    <scope>NUCLEOTIDE SEQUENCE</scope>
    <source>
        <strain evidence="1">Duluth1</strain>
        <tissue evidence="1">Whole animal</tissue>
    </source>
</reference>
<dbReference type="EMBL" id="JAIWYP010000003">
    <property type="protein sequence ID" value="KAH3847943.1"/>
    <property type="molecule type" value="Genomic_DNA"/>
</dbReference>
<name>A0A9D4KXF0_DREPO</name>